<dbReference type="PANTHER" id="PTHR10963:SF55">
    <property type="entry name" value="GLYCOSIDE HYDROLASE FAMILY 16 PROTEIN"/>
    <property type="match status" value="1"/>
</dbReference>
<feature type="domain" description="Fibronectin type-III" evidence="4">
    <location>
        <begin position="543"/>
        <end position="634"/>
    </location>
</feature>
<evidence type="ECO:0000256" key="3">
    <source>
        <dbReference type="ARBA" id="ARBA00023326"/>
    </source>
</evidence>
<dbReference type="Pfam" id="PF25275">
    <property type="entry name" value="Golvesin_C"/>
    <property type="match status" value="3"/>
</dbReference>
<dbReference type="InterPro" id="IPR013320">
    <property type="entry name" value="ConA-like_dom_sf"/>
</dbReference>
<dbReference type="SMART" id="SM00060">
    <property type="entry name" value="FN3"/>
    <property type="match status" value="2"/>
</dbReference>
<dbReference type="CDD" id="cd00413">
    <property type="entry name" value="Glyco_hydrolase_16"/>
    <property type="match status" value="1"/>
</dbReference>
<dbReference type="InterPro" id="IPR003961">
    <property type="entry name" value="FN3_dom"/>
</dbReference>
<dbReference type="PROSITE" id="PS51762">
    <property type="entry name" value="GH16_2"/>
    <property type="match status" value="1"/>
</dbReference>
<comment type="similarity">
    <text evidence="1">Belongs to the glycosyl hydrolase 16 family.</text>
</comment>
<keyword evidence="2" id="KW-0326">Glycosidase</keyword>
<name>A0A7Y9I5R0_9ACTN</name>
<comment type="caution">
    <text evidence="6">The sequence shown here is derived from an EMBL/GenBank/DDBJ whole genome shotgun (WGS) entry which is preliminary data.</text>
</comment>
<dbReference type="Proteomes" id="UP000569914">
    <property type="component" value="Unassembled WGS sequence"/>
</dbReference>
<evidence type="ECO:0000256" key="2">
    <source>
        <dbReference type="ARBA" id="ARBA00023295"/>
    </source>
</evidence>
<dbReference type="InterPro" id="IPR036116">
    <property type="entry name" value="FN3_sf"/>
</dbReference>
<keyword evidence="2" id="KW-0378">Hydrolase</keyword>
<keyword evidence="3" id="KW-0119">Carbohydrate metabolism</keyword>
<gene>
    <name evidence="6" type="ORF">BKA15_002093</name>
</gene>
<evidence type="ECO:0000259" key="4">
    <source>
        <dbReference type="PROSITE" id="PS50853"/>
    </source>
</evidence>
<dbReference type="PROSITE" id="PS50853">
    <property type="entry name" value="FN3"/>
    <property type="match status" value="1"/>
</dbReference>
<protein>
    <recommendedName>
        <fullName evidence="8">Beta-glucanase, GH16 family</fullName>
    </recommendedName>
</protein>
<dbReference type="EMBL" id="JACCBU010000001">
    <property type="protein sequence ID" value="NYE70764.1"/>
    <property type="molecule type" value="Genomic_DNA"/>
</dbReference>
<accession>A0A7Y9I5R0</accession>
<keyword evidence="3" id="KW-0624">Polysaccharide degradation</keyword>
<sequence length="861" mass="92114">MINSAHRTMIIPTLIITAMIMVTTLLAVPATSAKAEPGSVPAPLPGYTLAWADEFDGTALKTDDWYYRESEKAICSNSPDNVSVSGGSLKIALKREDRNGMPYTCGGVISKRWFGYGYYETRAELWGEQGFHSALWTTGLSDAMPDTPDYKGPNNRVNEIDGFEIDSHAPTRIQHHSHWFTPAHVGNQGGIYEGPDSSDGYHTYGFEWLPHEIRFYVDGVLARSQAYAGPHGLQSIWLTTLGYTAPVDESDLPGVTSWDYFRYFAPTDDGDRSTPDSVIVDNGGPGYAETGGWTGTGEAFGFQDRETRRATAPGATAAWTPKLRAAGSYEVSVWNPSFLKTGHTAARYTIEHAGGRTEVVLNQVTAGQRWVSLGAYTFTPGAGHGVTVAGDPAGQGTLRADAVRFTPTVVVDDGGPGYTETGSWAGSATLKGWHGTGTRYASASSSTARWTPELPAAGRYAVYAWTPRHAENATGARFTVNHAGGRAVVASDGVADRWTSLGTYAFAAGTAGWVELGKDTGVTGLLRADAVKFVPVPDGTVRPPTRVRGTVASTPATGDAAVTWTWRESAGPKPAGYHVYLDGQRVTWQPVRREEFRMDGFRPGQRHRLTVTAVDAAGRESAPATAAMVRTPADTTAPAAPIGLTGEAANEAAVLYWTQNTEVDLLGYHIYADGRRVTDKPVGHPADPDFTRLGFKIDKLANDVDHLLEVRAVDLSGHESAAATISVRPLPMTIIGVTDEGYTEQGTWTASSIAGWLRSKTRTSNVATATAEWRPTLAAGTYEVYAWVPRVAGNSTTAARFTVTHADGTTALEFDQTAGSGGWERLGRFDFAAGSDGFVSVANAAGRSYLRTNTVKFVPAG</sequence>
<dbReference type="CDD" id="cd00063">
    <property type="entry name" value="FN3"/>
    <property type="match status" value="1"/>
</dbReference>
<dbReference type="Gene3D" id="2.60.120.200">
    <property type="match status" value="1"/>
</dbReference>
<reference evidence="6 7" key="1">
    <citation type="submission" date="2020-07" db="EMBL/GenBank/DDBJ databases">
        <title>Sequencing the genomes of 1000 actinobacteria strains.</title>
        <authorList>
            <person name="Klenk H.-P."/>
        </authorList>
    </citation>
    <scope>NUCLEOTIDE SEQUENCE [LARGE SCALE GENOMIC DNA]</scope>
    <source>
        <strain evidence="6 7">DSM 22083</strain>
    </source>
</reference>
<organism evidence="6 7">
    <name type="scientific">Microlunatus parietis</name>
    <dbReference type="NCBI Taxonomy" id="682979"/>
    <lineage>
        <taxon>Bacteria</taxon>
        <taxon>Bacillati</taxon>
        <taxon>Actinomycetota</taxon>
        <taxon>Actinomycetes</taxon>
        <taxon>Propionibacteriales</taxon>
        <taxon>Propionibacteriaceae</taxon>
        <taxon>Microlunatus</taxon>
    </lineage>
</organism>
<dbReference type="SUPFAM" id="SSF49265">
    <property type="entry name" value="Fibronectin type III"/>
    <property type="match status" value="1"/>
</dbReference>
<dbReference type="InterPro" id="IPR050546">
    <property type="entry name" value="Glycosyl_Hydrlase_16"/>
</dbReference>
<dbReference type="SUPFAM" id="SSF49899">
    <property type="entry name" value="Concanavalin A-like lectins/glucanases"/>
    <property type="match status" value="1"/>
</dbReference>
<dbReference type="RefSeq" id="WP_179750467.1">
    <property type="nucleotide sequence ID" value="NZ_JACCBU010000001.1"/>
</dbReference>
<dbReference type="Pfam" id="PF00722">
    <property type="entry name" value="Glyco_hydro_16"/>
    <property type="match status" value="1"/>
</dbReference>
<dbReference type="InterPro" id="IPR033803">
    <property type="entry name" value="CBD-like_Golvesin-Xly"/>
</dbReference>
<dbReference type="AlphaFoldDB" id="A0A7Y9I5R0"/>
<evidence type="ECO:0008006" key="8">
    <source>
        <dbReference type="Google" id="ProtNLM"/>
    </source>
</evidence>
<proteinExistence type="inferred from homology"/>
<dbReference type="InterPro" id="IPR000757">
    <property type="entry name" value="Beta-glucanase-like"/>
</dbReference>
<dbReference type="Gene3D" id="2.60.40.10">
    <property type="entry name" value="Immunoglobulins"/>
    <property type="match status" value="2"/>
</dbReference>
<dbReference type="GO" id="GO:0000272">
    <property type="term" value="P:polysaccharide catabolic process"/>
    <property type="evidence" value="ECO:0007669"/>
    <property type="project" value="UniProtKB-KW"/>
</dbReference>
<feature type="domain" description="GH16" evidence="5">
    <location>
        <begin position="35"/>
        <end position="269"/>
    </location>
</feature>
<keyword evidence="7" id="KW-1185">Reference proteome</keyword>
<evidence type="ECO:0000256" key="1">
    <source>
        <dbReference type="ARBA" id="ARBA00006865"/>
    </source>
</evidence>
<dbReference type="InterPro" id="IPR013783">
    <property type="entry name" value="Ig-like_fold"/>
</dbReference>
<evidence type="ECO:0000313" key="6">
    <source>
        <dbReference type="EMBL" id="NYE70764.1"/>
    </source>
</evidence>
<dbReference type="GO" id="GO:0004553">
    <property type="term" value="F:hydrolase activity, hydrolyzing O-glycosyl compounds"/>
    <property type="evidence" value="ECO:0007669"/>
    <property type="project" value="InterPro"/>
</dbReference>
<evidence type="ECO:0000313" key="7">
    <source>
        <dbReference type="Proteomes" id="UP000569914"/>
    </source>
</evidence>
<dbReference type="PANTHER" id="PTHR10963">
    <property type="entry name" value="GLYCOSYL HYDROLASE-RELATED"/>
    <property type="match status" value="1"/>
</dbReference>
<evidence type="ECO:0000259" key="5">
    <source>
        <dbReference type="PROSITE" id="PS51762"/>
    </source>
</evidence>